<dbReference type="RefSeq" id="WP_270045216.1">
    <property type="nucleotide sequence ID" value="NZ_JAPDOD010000055.1"/>
</dbReference>
<reference evidence="14" key="1">
    <citation type="submission" date="2022-10" db="EMBL/GenBank/DDBJ databases">
        <title>The WGS of Solirubrobacter ginsenosidimutans DSM 21036.</title>
        <authorList>
            <person name="Jiang Z."/>
        </authorList>
    </citation>
    <scope>NUCLEOTIDE SEQUENCE</scope>
    <source>
        <strain evidence="14">DSM 21036</strain>
    </source>
</reference>
<comment type="subcellular location">
    <subcellularLocation>
        <location evidence="2">Cell membrane</location>
    </subcellularLocation>
</comment>
<dbReference type="GO" id="GO:0000155">
    <property type="term" value="F:phosphorelay sensor kinase activity"/>
    <property type="evidence" value="ECO:0007669"/>
    <property type="project" value="InterPro"/>
</dbReference>
<evidence type="ECO:0000256" key="10">
    <source>
        <dbReference type="ARBA" id="ARBA00023136"/>
    </source>
</evidence>
<feature type="transmembrane region" description="Helical" evidence="11">
    <location>
        <begin position="170"/>
        <end position="190"/>
    </location>
</feature>
<dbReference type="CDD" id="cd06225">
    <property type="entry name" value="HAMP"/>
    <property type="match status" value="1"/>
</dbReference>
<keyword evidence="9" id="KW-0902">Two-component regulatory system</keyword>
<protein>
    <recommendedName>
        <fullName evidence="3">histidine kinase</fullName>
        <ecNumber evidence="3">2.7.13.3</ecNumber>
    </recommendedName>
</protein>
<evidence type="ECO:0000256" key="9">
    <source>
        <dbReference type="ARBA" id="ARBA00023012"/>
    </source>
</evidence>
<dbReference type="InterPro" id="IPR050428">
    <property type="entry name" value="TCS_sensor_his_kinase"/>
</dbReference>
<sequence>MLRSLPLRRRMTIAVALAVAVAVALSAAVAYVAVRDQLISEVDGQLQDQSTFGLFPGRGGGRGEGPPRVGTLPARRGGPTPFVQVLDTDGNVLGQIGPESAPLPVDGRARDVAAGVGPDFFSDADVSGTHIRMLTTRAPSGFSALGHPIGAVQYARSLEGADAVLDRLQLILSLVILGGVALAVLLGRLVSRNVVAPIAQVTEAARHIAATEDLGRRIHVETHDEIGELAQHFNAMLDTLERSVAAQRQLVADASHELRTPITSLRTNIEVLAESEALPADERAQLLEDVEEQTTELGMLVADLIELARGDEPRSETEDVRLDHLVNESLTRARRHAPKVHFEAVLSPAVVEGTRERLTRAVNNLLDNAAKHSPEGGVVEVVADVHGLRVRDHGTGVDPEDLPHLFDRFYRGASSRGRPGSGLGLAIVRQVAEQHGGSVRAANASGGGAEFVLELPATVPAAMDSSLTR</sequence>
<proteinExistence type="predicted"/>
<dbReference type="SMART" id="SM00304">
    <property type="entry name" value="HAMP"/>
    <property type="match status" value="1"/>
</dbReference>
<feature type="domain" description="Histidine kinase" evidence="12">
    <location>
        <begin position="253"/>
        <end position="459"/>
    </location>
</feature>
<evidence type="ECO:0000256" key="6">
    <source>
        <dbReference type="ARBA" id="ARBA00022692"/>
    </source>
</evidence>
<dbReference type="SUPFAM" id="SSF55874">
    <property type="entry name" value="ATPase domain of HSP90 chaperone/DNA topoisomerase II/histidine kinase"/>
    <property type="match status" value="1"/>
</dbReference>
<dbReference type="PANTHER" id="PTHR45436">
    <property type="entry name" value="SENSOR HISTIDINE KINASE YKOH"/>
    <property type="match status" value="1"/>
</dbReference>
<name>A0A9X3N285_9ACTN</name>
<dbReference type="Gene3D" id="1.10.287.130">
    <property type="match status" value="1"/>
</dbReference>
<evidence type="ECO:0000313" key="14">
    <source>
        <dbReference type="EMBL" id="MDA0165956.1"/>
    </source>
</evidence>
<keyword evidence="6 11" id="KW-0812">Transmembrane</keyword>
<evidence type="ECO:0000256" key="2">
    <source>
        <dbReference type="ARBA" id="ARBA00004236"/>
    </source>
</evidence>
<dbReference type="PRINTS" id="PR00344">
    <property type="entry name" value="BCTRLSENSOR"/>
</dbReference>
<dbReference type="SMART" id="SM00388">
    <property type="entry name" value="HisKA"/>
    <property type="match status" value="1"/>
</dbReference>
<dbReference type="InterPro" id="IPR003594">
    <property type="entry name" value="HATPase_dom"/>
</dbReference>
<dbReference type="CDD" id="cd00082">
    <property type="entry name" value="HisKA"/>
    <property type="match status" value="1"/>
</dbReference>
<comment type="catalytic activity">
    <reaction evidence="1">
        <text>ATP + protein L-histidine = ADP + protein N-phospho-L-histidine.</text>
        <dbReference type="EC" id="2.7.13.3"/>
    </reaction>
</comment>
<dbReference type="Gene3D" id="6.10.340.10">
    <property type="match status" value="1"/>
</dbReference>
<evidence type="ECO:0000256" key="4">
    <source>
        <dbReference type="ARBA" id="ARBA00022553"/>
    </source>
</evidence>
<dbReference type="InterPro" id="IPR003660">
    <property type="entry name" value="HAMP_dom"/>
</dbReference>
<dbReference type="Pfam" id="PF02518">
    <property type="entry name" value="HATPase_c"/>
    <property type="match status" value="1"/>
</dbReference>
<evidence type="ECO:0000259" key="12">
    <source>
        <dbReference type="PROSITE" id="PS50109"/>
    </source>
</evidence>
<evidence type="ECO:0000313" key="15">
    <source>
        <dbReference type="Proteomes" id="UP001149140"/>
    </source>
</evidence>
<dbReference type="Pfam" id="PF00672">
    <property type="entry name" value="HAMP"/>
    <property type="match status" value="1"/>
</dbReference>
<accession>A0A9X3N285</accession>
<evidence type="ECO:0000259" key="13">
    <source>
        <dbReference type="PROSITE" id="PS50885"/>
    </source>
</evidence>
<dbReference type="CDD" id="cd00075">
    <property type="entry name" value="HATPase"/>
    <property type="match status" value="1"/>
</dbReference>
<dbReference type="SUPFAM" id="SSF158472">
    <property type="entry name" value="HAMP domain-like"/>
    <property type="match status" value="1"/>
</dbReference>
<keyword evidence="4" id="KW-0597">Phosphoprotein</keyword>
<dbReference type="SMART" id="SM00387">
    <property type="entry name" value="HATPase_c"/>
    <property type="match status" value="1"/>
</dbReference>
<organism evidence="14 15">
    <name type="scientific">Solirubrobacter ginsenosidimutans</name>
    <dbReference type="NCBI Taxonomy" id="490573"/>
    <lineage>
        <taxon>Bacteria</taxon>
        <taxon>Bacillati</taxon>
        <taxon>Actinomycetota</taxon>
        <taxon>Thermoleophilia</taxon>
        <taxon>Solirubrobacterales</taxon>
        <taxon>Solirubrobacteraceae</taxon>
        <taxon>Solirubrobacter</taxon>
    </lineage>
</organism>
<evidence type="ECO:0000256" key="5">
    <source>
        <dbReference type="ARBA" id="ARBA00022679"/>
    </source>
</evidence>
<dbReference type="EC" id="2.7.13.3" evidence="3"/>
<gene>
    <name evidence="14" type="ORF">OM076_37170</name>
</gene>
<dbReference type="AlphaFoldDB" id="A0A9X3N285"/>
<keyword evidence="10 11" id="KW-0472">Membrane</keyword>
<dbReference type="InterPro" id="IPR036890">
    <property type="entry name" value="HATPase_C_sf"/>
</dbReference>
<dbReference type="PANTHER" id="PTHR45436:SF5">
    <property type="entry name" value="SENSOR HISTIDINE KINASE TRCS"/>
    <property type="match status" value="1"/>
</dbReference>
<dbReference type="InterPro" id="IPR005467">
    <property type="entry name" value="His_kinase_dom"/>
</dbReference>
<dbReference type="Proteomes" id="UP001149140">
    <property type="component" value="Unassembled WGS sequence"/>
</dbReference>
<evidence type="ECO:0000256" key="1">
    <source>
        <dbReference type="ARBA" id="ARBA00000085"/>
    </source>
</evidence>
<evidence type="ECO:0000256" key="3">
    <source>
        <dbReference type="ARBA" id="ARBA00012438"/>
    </source>
</evidence>
<dbReference type="InterPro" id="IPR003661">
    <property type="entry name" value="HisK_dim/P_dom"/>
</dbReference>
<evidence type="ECO:0000256" key="11">
    <source>
        <dbReference type="SAM" id="Phobius"/>
    </source>
</evidence>
<evidence type="ECO:0000256" key="8">
    <source>
        <dbReference type="ARBA" id="ARBA00022989"/>
    </source>
</evidence>
<feature type="domain" description="HAMP" evidence="13">
    <location>
        <begin position="192"/>
        <end position="245"/>
    </location>
</feature>
<dbReference type="InterPro" id="IPR004358">
    <property type="entry name" value="Sig_transdc_His_kin-like_C"/>
</dbReference>
<comment type="caution">
    <text evidence="14">The sequence shown here is derived from an EMBL/GenBank/DDBJ whole genome shotgun (WGS) entry which is preliminary data.</text>
</comment>
<keyword evidence="15" id="KW-1185">Reference proteome</keyword>
<dbReference type="Pfam" id="PF00512">
    <property type="entry name" value="HisKA"/>
    <property type="match status" value="1"/>
</dbReference>
<dbReference type="PROSITE" id="PS50109">
    <property type="entry name" value="HIS_KIN"/>
    <property type="match status" value="1"/>
</dbReference>
<keyword evidence="8 11" id="KW-1133">Transmembrane helix</keyword>
<keyword evidence="7 14" id="KW-0418">Kinase</keyword>
<dbReference type="EMBL" id="JAPDOD010000055">
    <property type="protein sequence ID" value="MDA0165956.1"/>
    <property type="molecule type" value="Genomic_DNA"/>
</dbReference>
<dbReference type="SUPFAM" id="SSF47384">
    <property type="entry name" value="Homodimeric domain of signal transducing histidine kinase"/>
    <property type="match status" value="1"/>
</dbReference>
<evidence type="ECO:0000256" key="7">
    <source>
        <dbReference type="ARBA" id="ARBA00022777"/>
    </source>
</evidence>
<dbReference type="InterPro" id="IPR036097">
    <property type="entry name" value="HisK_dim/P_sf"/>
</dbReference>
<dbReference type="PROSITE" id="PS50885">
    <property type="entry name" value="HAMP"/>
    <property type="match status" value="1"/>
</dbReference>
<dbReference type="Gene3D" id="3.30.565.10">
    <property type="entry name" value="Histidine kinase-like ATPase, C-terminal domain"/>
    <property type="match status" value="1"/>
</dbReference>
<keyword evidence="5" id="KW-0808">Transferase</keyword>
<dbReference type="GO" id="GO:0005886">
    <property type="term" value="C:plasma membrane"/>
    <property type="evidence" value="ECO:0007669"/>
    <property type="project" value="UniProtKB-SubCell"/>
</dbReference>